<sequence>MAKSRASARARNAIAAVMAVASLVGGRYMVSAPGEEPIPAAVRLAVDANIIPWEGLVLSSHWDRFSKRWDICHGDTLINGKPVTAGMRFTKEECYDILIKRLVEDYYKPLTRCIAGFDSLPVSLQASMISGAYNVGPGSTEKHTGICGSSAARFARARNYYAACEAQTAFNKSGGQFVQGLDNRRKNGDATRIGEAELCESMPATGLPVRPN</sequence>
<dbReference type="RefSeq" id="WP_337092626.1">
    <property type="nucleotide sequence ID" value="NZ_JAPYKO010000004.1"/>
</dbReference>
<keyword evidence="3 4" id="KW-0378">Hydrolase</keyword>
<dbReference type="InterPro" id="IPR002196">
    <property type="entry name" value="Glyco_hydro_24"/>
</dbReference>
<dbReference type="PANTHER" id="PTHR38107">
    <property type="match status" value="1"/>
</dbReference>
<dbReference type="PANTHER" id="PTHR38107:SF3">
    <property type="entry name" value="LYSOZYME RRRD-RELATED"/>
    <property type="match status" value="1"/>
</dbReference>
<gene>
    <name evidence="4" type="ORF">O7A05_08960</name>
</gene>
<keyword evidence="5" id="KW-1185">Reference proteome</keyword>
<keyword evidence="1 3" id="KW-0929">Antimicrobial</keyword>
<comment type="caution">
    <text evidence="4">The sequence shown here is derived from an EMBL/GenBank/DDBJ whole genome shotgun (WGS) entry which is preliminary data.</text>
</comment>
<reference evidence="4 5" key="1">
    <citation type="submission" date="2022-12" db="EMBL/GenBank/DDBJ databases">
        <authorList>
            <person name="Muema E."/>
        </authorList>
    </citation>
    <scope>NUCLEOTIDE SEQUENCE [LARGE SCALE GENOMIC DNA]</scope>
    <source>
        <strain evidence="5">1330</strain>
    </source>
</reference>
<evidence type="ECO:0000313" key="4">
    <source>
        <dbReference type="EMBL" id="MEI9402292.1"/>
    </source>
</evidence>
<evidence type="ECO:0000256" key="3">
    <source>
        <dbReference type="RuleBase" id="RU003788"/>
    </source>
</evidence>
<name>A0ABU8KA54_9HYPH</name>
<dbReference type="GO" id="GO:0016787">
    <property type="term" value="F:hydrolase activity"/>
    <property type="evidence" value="ECO:0007669"/>
    <property type="project" value="UniProtKB-KW"/>
</dbReference>
<dbReference type="EC" id="3.2.1.17" evidence="3"/>
<keyword evidence="2 3" id="KW-0081">Bacteriolytic enzyme</keyword>
<dbReference type="Pfam" id="PF00959">
    <property type="entry name" value="Phage_lysozyme"/>
    <property type="match status" value="1"/>
</dbReference>
<dbReference type="InterPro" id="IPR051018">
    <property type="entry name" value="Bacteriophage_GH24"/>
</dbReference>
<evidence type="ECO:0000313" key="5">
    <source>
        <dbReference type="Proteomes" id="UP001366503"/>
    </source>
</evidence>
<dbReference type="SUPFAM" id="SSF53955">
    <property type="entry name" value="Lysozyme-like"/>
    <property type="match status" value="1"/>
</dbReference>
<keyword evidence="3" id="KW-0326">Glycosidase</keyword>
<dbReference type="Proteomes" id="UP001366503">
    <property type="component" value="Unassembled WGS sequence"/>
</dbReference>
<evidence type="ECO:0000256" key="1">
    <source>
        <dbReference type="ARBA" id="ARBA00022529"/>
    </source>
</evidence>
<dbReference type="EMBL" id="JAPYKO010000004">
    <property type="protein sequence ID" value="MEI9402292.1"/>
    <property type="molecule type" value="Genomic_DNA"/>
</dbReference>
<dbReference type="InterPro" id="IPR023346">
    <property type="entry name" value="Lysozyme-like_dom_sf"/>
</dbReference>
<comment type="catalytic activity">
    <reaction evidence="3">
        <text>Hydrolysis of (1-&gt;4)-beta-linkages between N-acetylmuramic acid and N-acetyl-D-glucosamine residues in a peptidoglycan and between N-acetyl-D-glucosamine residues in chitodextrins.</text>
        <dbReference type="EC" id="3.2.1.17"/>
    </reaction>
</comment>
<dbReference type="InterPro" id="IPR023347">
    <property type="entry name" value="Lysozyme_dom_sf"/>
</dbReference>
<accession>A0ABU8KA54</accession>
<proteinExistence type="inferred from homology"/>
<dbReference type="Gene3D" id="1.10.530.40">
    <property type="match status" value="1"/>
</dbReference>
<comment type="similarity">
    <text evidence="3">Belongs to the glycosyl hydrolase 24 family.</text>
</comment>
<protein>
    <recommendedName>
        <fullName evidence="3">Lysozyme</fullName>
        <ecNumber evidence="3">3.2.1.17</ecNumber>
    </recommendedName>
</protein>
<organism evidence="4 5">
    <name type="scientific">Mesorhizobium argentiipisi</name>
    <dbReference type="NCBI Taxonomy" id="3015175"/>
    <lineage>
        <taxon>Bacteria</taxon>
        <taxon>Pseudomonadati</taxon>
        <taxon>Pseudomonadota</taxon>
        <taxon>Alphaproteobacteria</taxon>
        <taxon>Hyphomicrobiales</taxon>
        <taxon>Phyllobacteriaceae</taxon>
        <taxon>Mesorhizobium</taxon>
    </lineage>
</organism>
<evidence type="ECO:0000256" key="2">
    <source>
        <dbReference type="ARBA" id="ARBA00022638"/>
    </source>
</evidence>